<sequence length="165" mass="17964">MLLSNIIAALPALSLPAEDSASRVKLARRDATEVIYISAFYFSILNPPYYLSYAAYYPTTTLGYNLSLPGANDEVLGEWAGRSLWDTWPTPCTGNTHYELSFPSGVLFQFDLNYGAASASPGTVVGGGWNGFNAFTCRRDSGRVLYDVVEYTGAYVAALINCTRV</sequence>
<gene>
    <name evidence="1" type="ORF">TWF694_005258</name>
</gene>
<proteinExistence type="predicted"/>
<comment type="caution">
    <text evidence="1">The sequence shown here is derived from an EMBL/GenBank/DDBJ whole genome shotgun (WGS) entry which is preliminary data.</text>
</comment>
<organism evidence="1 2">
    <name type="scientific">Orbilia ellipsospora</name>
    <dbReference type="NCBI Taxonomy" id="2528407"/>
    <lineage>
        <taxon>Eukaryota</taxon>
        <taxon>Fungi</taxon>
        <taxon>Dikarya</taxon>
        <taxon>Ascomycota</taxon>
        <taxon>Pezizomycotina</taxon>
        <taxon>Orbiliomycetes</taxon>
        <taxon>Orbiliales</taxon>
        <taxon>Orbiliaceae</taxon>
        <taxon>Orbilia</taxon>
    </lineage>
</organism>
<name>A0AAV9WU60_9PEZI</name>
<dbReference type="AlphaFoldDB" id="A0AAV9WU60"/>
<keyword evidence="2" id="KW-1185">Reference proteome</keyword>
<protein>
    <submittedName>
        <fullName evidence="1">Uncharacterized protein</fullName>
    </submittedName>
</protein>
<accession>A0AAV9WU60</accession>
<dbReference type="Proteomes" id="UP001365542">
    <property type="component" value="Unassembled WGS sequence"/>
</dbReference>
<evidence type="ECO:0000313" key="1">
    <source>
        <dbReference type="EMBL" id="KAK6525110.1"/>
    </source>
</evidence>
<evidence type="ECO:0000313" key="2">
    <source>
        <dbReference type="Proteomes" id="UP001365542"/>
    </source>
</evidence>
<reference evidence="1 2" key="1">
    <citation type="submission" date="2019-10" db="EMBL/GenBank/DDBJ databases">
        <authorList>
            <person name="Palmer J.M."/>
        </authorList>
    </citation>
    <scope>NUCLEOTIDE SEQUENCE [LARGE SCALE GENOMIC DNA]</scope>
    <source>
        <strain evidence="1 2">TWF694</strain>
    </source>
</reference>
<dbReference type="EMBL" id="JAVHJO010000017">
    <property type="protein sequence ID" value="KAK6525110.1"/>
    <property type="molecule type" value="Genomic_DNA"/>
</dbReference>